<dbReference type="Proteomes" id="UP000009169">
    <property type="component" value="Unassembled WGS sequence"/>
</dbReference>
<accession>F2PZJ3</accession>
<dbReference type="VEuPathDB" id="FungiDB:TEQG_08751"/>
<reference evidence="2" key="1">
    <citation type="journal article" date="2012" name="MBio">
        <title>Comparative genome analysis of Trichophyton rubrum and related dermatophytes reveals candidate genes involved in infection.</title>
        <authorList>
            <person name="Martinez D.A."/>
            <person name="Oliver B.G."/>
            <person name="Graeser Y."/>
            <person name="Goldberg J.M."/>
            <person name="Li W."/>
            <person name="Martinez-Rossi N.M."/>
            <person name="Monod M."/>
            <person name="Shelest E."/>
            <person name="Barton R.C."/>
            <person name="Birch E."/>
            <person name="Brakhage A.A."/>
            <person name="Chen Z."/>
            <person name="Gurr S.J."/>
            <person name="Heiman D."/>
            <person name="Heitman J."/>
            <person name="Kosti I."/>
            <person name="Rossi A."/>
            <person name="Saif S."/>
            <person name="Samalova M."/>
            <person name="Saunders C.W."/>
            <person name="Shea T."/>
            <person name="Summerbell R.C."/>
            <person name="Xu J."/>
            <person name="Young S."/>
            <person name="Zeng Q."/>
            <person name="Birren B.W."/>
            <person name="Cuomo C.A."/>
            <person name="White T.C."/>
        </authorList>
    </citation>
    <scope>NUCLEOTIDE SEQUENCE [LARGE SCALE GENOMIC DNA]</scope>
    <source>
        <strain evidence="2">ATCC MYA-4606 / CBS 127.97</strain>
    </source>
</reference>
<dbReference type="EMBL" id="DS995758">
    <property type="protein sequence ID" value="EGE07311.1"/>
    <property type="molecule type" value="Genomic_DNA"/>
</dbReference>
<gene>
    <name evidence="1" type="ORF">TEQG_08751</name>
</gene>
<keyword evidence="2" id="KW-1185">Reference proteome</keyword>
<name>F2PZJ3_TRIEC</name>
<protein>
    <submittedName>
        <fullName evidence="1">Uncharacterized protein</fullName>
    </submittedName>
</protein>
<dbReference type="AlphaFoldDB" id="F2PZJ3"/>
<organism evidence="1 2">
    <name type="scientific">Trichophyton equinum (strain ATCC MYA-4606 / CBS 127.97)</name>
    <name type="common">Horse ringworm fungus</name>
    <dbReference type="NCBI Taxonomy" id="559882"/>
    <lineage>
        <taxon>Eukaryota</taxon>
        <taxon>Fungi</taxon>
        <taxon>Dikarya</taxon>
        <taxon>Ascomycota</taxon>
        <taxon>Pezizomycotina</taxon>
        <taxon>Eurotiomycetes</taxon>
        <taxon>Eurotiomycetidae</taxon>
        <taxon>Onygenales</taxon>
        <taxon>Arthrodermataceae</taxon>
        <taxon>Trichophyton</taxon>
    </lineage>
</organism>
<proteinExistence type="predicted"/>
<evidence type="ECO:0000313" key="1">
    <source>
        <dbReference type="EMBL" id="EGE07311.1"/>
    </source>
</evidence>
<sequence length="85" mass="9373">MGCVLSCSCLRSHGEQAQPHKYEIGRPTCPSTTVDISLLNLQPIHPEDPNNASRPALIMPMQHSLDMELITAAARYADENRSRVS</sequence>
<dbReference type="HOGENOM" id="CLU_2514240_0_0_1"/>
<evidence type="ECO:0000313" key="2">
    <source>
        <dbReference type="Proteomes" id="UP000009169"/>
    </source>
</evidence>
<dbReference type="OrthoDB" id="4174079at2759"/>